<feature type="compositionally biased region" description="Pro residues" evidence="1">
    <location>
        <begin position="655"/>
        <end position="664"/>
    </location>
</feature>
<evidence type="ECO:0000313" key="2">
    <source>
        <dbReference type="EMBL" id="KAJ4463165.1"/>
    </source>
</evidence>
<feature type="compositionally biased region" description="Pro residues" evidence="1">
    <location>
        <begin position="483"/>
        <end position="503"/>
    </location>
</feature>
<feature type="compositionally biased region" description="Pro residues" evidence="1">
    <location>
        <begin position="410"/>
        <end position="422"/>
    </location>
</feature>
<feature type="compositionally biased region" description="Pro residues" evidence="1">
    <location>
        <begin position="108"/>
        <end position="125"/>
    </location>
</feature>
<feature type="compositionally biased region" description="Pro residues" evidence="1">
    <location>
        <begin position="77"/>
        <end position="86"/>
    </location>
</feature>
<feature type="region of interest" description="Disordered" evidence="1">
    <location>
        <begin position="742"/>
        <end position="844"/>
    </location>
</feature>
<dbReference type="EMBL" id="JAPMOS010000001">
    <property type="protein sequence ID" value="KAJ4463165.1"/>
    <property type="molecule type" value="Genomic_DNA"/>
</dbReference>
<feature type="compositionally biased region" description="Polar residues" evidence="1">
    <location>
        <begin position="465"/>
        <end position="476"/>
    </location>
</feature>
<feature type="compositionally biased region" description="Low complexity" evidence="1">
    <location>
        <begin position="194"/>
        <end position="235"/>
    </location>
</feature>
<feature type="compositionally biased region" description="Low complexity" evidence="1">
    <location>
        <begin position="145"/>
        <end position="156"/>
    </location>
</feature>
<comment type="caution">
    <text evidence="2">The sequence shown here is derived from an EMBL/GenBank/DDBJ whole genome shotgun (WGS) entry which is preliminary data.</text>
</comment>
<name>A0ABQ8UVR0_9EUKA</name>
<feature type="compositionally biased region" description="Low complexity" evidence="1">
    <location>
        <begin position="756"/>
        <end position="766"/>
    </location>
</feature>
<feature type="compositionally biased region" description="Low complexity" evidence="1">
    <location>
        <begin position="171"/>
        <end position="182"/>
    </location>
</feature>
<feature type="compositionally biased region" description="Gly residues" evidence="1">
    <location>
        <begin position="674"/>
        <end position="692"/>
    </location>
</feature>
<reference evidence="2" key="1">
    <citation type="journal article" date="2022" name="bioRxiv">
        <title>Genomics of Preaxostyla Flagellates Illuminates Evolutionary Transitions and the Path Towards Mitochondrial Loss.</title>
        <authorList>
            <person name="Novak L.V.F."/>
            <person name="Treitli S.C."/>
            <person name="Pyrih J."/>
            <person name="Halakuc P."/>
            <person name="Pipaliya S.V."/>
            <person name="Vacek V."/>
            <person name="Brzon O."/>
            <person name="Soukal P."/>
            <person name="Eme L."/>
            <person name="Dacks J.B."/>
            <person name="Karnkowska A."/>
            <person name="Elias M."/>
            <person name="Hampl V."/>
        </authorList>
    </citation>
    <scope>NUCLEOTIDE SEQUENCE</scope>
    <source>
        <strain evidence="2">RCP-MX</strain>
    </source>
</reference>
<feature type="region of interest" description="Disordered" evidence="1">
    <location>
        <begin position="29"/>
        <end position="716"/>
    </location>
</feature>
<feature type="compositionally biased region" description="Low complexity" evidence="1">
    <location>
        <begin position="335"/>
        <end position="344"/>
    </location>
</feature>
<sequence>MSDVSFFDEPPKVQFLSYCFHDPTFLPLKAADTQPNPTPSAEFDQASFEPVELSPSPSFPDARTEDAFASSIKEIAPPTPPAPPPLDGGFDQASFEGAAVPTTQPGGSPLPLPGGPVPPPGPQIPPAVSGVFAPAPFPGDVEAHASPAAAAASALPAPQPAGLPPPPPPATTLTAPSAPSAARRTPSYATYFMQQQQEIAARQARESQQQQQQLSPLPTQPAALAEPQAPAQQQPRGQMSVPPLQLGGPPRVPAIRQPLSARGGPAMGSAGSPMGGEAASVDSASTEPSPRSEASPATTAHSAPFTVHAPRPLGGAMGGMHLPTPRGSGQPLHPATATATATATEHLTPRSGAPGALSAHRHSQSLVSLFPSDPEGQGQGQGQGQGPVTPRSATLPRTPRSPSAPSQPGFAPPPQGFPPQPQGPEWAPPAAGRPPWESGGAAPGPQGTGGAAAFAFGDETTTAASPRTSIPYQQQPGYGAWAQPPPTGQPPYGPAPGAWPPQAAPAQQQHTPREGYGTPPMPYVRPPVPASAPGAELGQPYGGPAPDGYPPRYGGPVQPRPGASAQYGRPYGPYGGQEPLAQSPRPGAPAQYGGPYGPYGGQEPLGQPPGGYGHPDMGQGPPRPQYPPTAQPQYPPAPPAPYGGPETSHYHGGPMPMPGGPMPMPGGASQWGADGSGPAYGGPYGGGPGAPGGAQPWEAGPMASPSPVQEPMPPRAHPHPLICFGHGGLMVTSFPRFIVYRQPAPPPPAFGADPWQQQQQQPQQPQLVRGPTAFPRPRIPSPPHSLAPAFPRPAFPRPAFPRPRIPSPPHSLAPAFPRPRIPSPPHSLAPSPPPRATRGGLPSSTACAPRFFPALLRSFTPPLFVPTTDLPRLAAHAERRLLRFEVQTHRLQQLVGHKAPFRALGLYPGPGSAKDALGFLKRVVPSLGGPGADESGGQARASEESDLVYSEGPTQHDSLHTLWALVRVLCE</sequence>
<feature type="compositionally biased region" description="Pro residues" evidence="1">
    <location>
        <begin position="621"/>
        <end position="642"/>
    </location>
</feature>
<organism evidence="2 3">
    <name type="scientific">Paratrimastix pyriformis</name>
    <dbReference type="NCBI Taxonomy" id="342808"/>
    <lineage>
        <taxon>Eukaryota</taxon>
        <taxon>Metamonada</taxon>
        <taxon>Preaxostyla</taxon>
        <taxon>Paratrimastigidae</taxon>
        <taxon>Paratrimastix</taxon>
    </lineage>
</organism>
<evidence type="ECO:0000256" key="1">
    <source>
        <dbReference type="SAM" id="MobiDB-lite"/>
    </source>
</evidence>
<feature type="compositionally biased region" description="Pro residues" evidence="1">
    <location>
        <begin position="519"/>
        <end position="530"/>
    </location>
</feature>
<feature type="compositionally biased region" description="Low complexity" evidence="1">
    <location>
        <begin position="538"/>
        <end position="556"/>
    </location>
</feature>
<feature type="region of interest" description="Disordered" evidence="1">
    <location>
        <begin position="928"/>
        <end position="953"/>
    </location>
</feature>
<protein>
    <submittedName>
        <fullName evidence="2">Uncharacterized protein</fullName>
    </submittedName>
</protein>
<feature type="compositionally biased region" description="Pro residues" evidence="1">
    <location>
        <begin position="777"/>
        <end position="835"/>
    </location>
</feature>
<gene>
    <name evidence="2" type="ORF">PAPYR_447</name>
</gene>
<proteinExistence type="predicted"/>
<feature type="compositionally biased region" description="Pro residues" evidence="1">
    <location>
        <begin position="157"/>
        <end position="170"/>
    </location>
</feature>
<feature type="compositionally biased region" description="Low complexity" evidence="1">
    <location>
        <begin position="439"/>
        <end position="464"/>
    </location>
</feature>
<dbReference type="Proteomes" id="UP001141327">
    <property type="component" value="Unassembled WGS sequence"/>
</dbReference>
<accession>A0ABQ8UVR0</accession>
<evidence type="ECO:0000313" key="3">
    <source>
        <dbReference type="Proteomes" id="UP001141327"/>
    </source>
</evidence>
<keyword evidence="3" id="KW-1185">Reference proteome</keyword>